<evidence type="ECO:0000313" key="4">
    <source>
        <dbReference type="Proteomes" id="UP001470230"/>
    </source>
</evidence>
<gene>
    <name evidence="3" type="ORF">M9Y10_013436</name>
</gene>
<protein>
    <submittedName>
        <fullName evidence="3">Uncharacterized protein</fullName>
    </submittedName>
</protein>
<dbReference type="Gene3D" id="1.25.40.10">
    <property type="entry name" value="Tetratricopeptide repeat domain"/>
    <property type="match status" value="1"/>
</dbReference>
<feature type="compositionally biased region" description="Basic and acidic residues" evidence="1">
    <location>
        <begin position="309"/>
        <end position="490"/>
    </location>
</feature>
<dbReference type="InterPro" id="IPR011990">
    <property type="entry name" value="TPR-like_helical_dom_sf"/>
</dbReference>
<accession>A0ABR2I863</accession>
<dbReference type="SUPFAM" id="SSF81901">
    <property type="entry name" value="HCP-like"/>
    <property type="match status" value="1"/>
</dbReference>
<dbReference type="SMART" id="SM00671">
    <property type="entry name" value="SEL1"/>
    <property type="match status" value="2"/>
</dbReference>
<feature type="region of interest" description="Disordered" evidence="1">
    <location>
        <begin position="307"/>
        <end position="512"/>
    </location>
</feature>
<dbReference type="InterPro" id="IPR006597">
    <property type="entry name" value="Sel1-like"/>
</dbReference>
<organism evidence="3 4">
    <name type="scientific">Tritrichomonas musculus</name>
    <dbReference type="NCBI Taxonomy" id="1915356"/>
    <lineage>
        <taxon>Eukaryota</taxon>
        <taxon>Metamonada</taxon>
        <taxon>Parabasalia</taxon>
        <taxon>Tritrichomonadida</taxon>
        <taxon>Tritrichomonadidae</taxon>
        <taxon>Tritrichomonas</taxon>
    </lineage>
</organism>
<name>A0ABR2I863_9EUKA</name>
<evidence type="ECO:0000256" key="2">
    <source>
        <dbReference type="SAM" id="Phobius"/>
    </source>
</evidence>
<sequence length="871" mass="97656">MFLFILFIWHSVEPWKSALLSVDVNYLSVPPIFAIVWPKQYKNYSKPIFCDLLSVGKKTNQDIILNEYDQYNIKTNFSAHRILNDLNYKKNPQKLKKDLFNYCIKENISQACLILGRIYEFGAYNETDNLSLSYFFYNRVLSLNDSSANSPLSFFHRHIYPNMPLSIIDDYSSHSIESILTKSIQFENGFGRPLSCQKVSKELILVSDVLADMYFQQPGPYIGASLAKAASRNERKTIRKNEKMVKNNASANSTAAWEMYKEALVYLVRPYPSDDELRMAKVLLTRALRGGCKEALPLLARLQALMPKNAEKSGNEDDQDKKTDGGKGDESGAQSKKSDESGAQSKKVDESGAQNKKSDESGAQSKKVDESGAQNKKSDESGAQNKKVDESGAQSKKVDESDAQSKKVDESGAQSKKVDESGAQSKKVDESGAQSKKSDESGAQSKKSDESGAQSKKSDESGAQSKKVDESGAQSKKVDESGAQSKKNDESGAQNKNGGAGMQQDGGLHYDRDDYPIFKSKFPFDENHPVHQSELLTMIEPLIERGDPEALLLASGYYMRSSAAIIFKPHLSASIIQSIAESEYPPAIHRLGELTYFGLMQIKRSAKDAFILYAKAASCGYNPSILAAAKQLVGGDGVCEDCESAVSLLRGIIDVGPWSDFYDKFVLLKKSKVAFLRMVEMGLTPPIWLDDVTKNDIEMYDQIGSQKVNDSDVFDIDQCVLDLPDSMQKQLINYVNFLNRNPPFCSLITAKFLSVHSLPMNLRNDHYLEKIRLARKGDSAALFWLVMHSNISDSLRWLERLESFPINTFYLSRFLKVWIVVKSCLTYRSLAEFEKLILKMIVSPFFNDLLIFLVTSLFVFFITIRIHYYLS</sequence>
<dbReference type="EMBL" id="JAPFFF010000019">
    <property type="protein sequence ID" value="KAK8858333.1"/>
    <property type="molecule type" value="Genomic_DNA"/>
</dbReference>
<evidence type="ECO:0000256" key="1">
    <source>
        <dbReference type="SAM" id="MobiDB-lite"/>
    </source>
</evidence>
<dbReference type="Proteomes" id="UP001470230">
    <property type="component" value="Unassembled WGS sequence"/>
</dbReference>
<keyword evidence="2" id="KW-1133">Transmembrane helix</keyword>
<keyword evidence="2" id="KW-0812">Transmembrane</keyword>
<keyword evidence="2" id="KW-0472">Membrane</keyword>
<feature type="transmembrane region" description="Helical" evidence="2">
    <location>
        <begin position="849"/>
        <end position="870"/>
    </location>
</feature>
<proteinExistence type="predicted"/>
<dbReference type="Gene3D" id="2.160.20.80">
    <property type="entry name" value="E3 ubiquitin-protein ligase SopA"/>
    <property type="match status" value="1"/>
</dbReference>
<comment type="caution">
    <text evidence="3">The sequence shown here is derived from an EMBL/GenBank/DDBJ whole genome shotgun (WGS) entry which is preliminary data.</text>
</comment>
<keyword evidence="4" id="KW-1185">Reference proteome</keyword>
<evidence type="ECO:0000313" key="3">
    <source>
        <dbReference type="EMBL" id="KAK8858333.1"/>
    </source>
</evidence>
<reference evidence="3 4" key="1">
    <citation type="submission" date="2024-04" db="EMBL/GenBank/DDBJ databases">
        <title>Tritrichomonas musculus Genome.</title>
        <authorList>
            <person name="Alves-Ferreira E."/>
            <person name="Grigg M."/>
            <person name="Lorenzi H."/>
            <person name="Galac M."/>
        </authorList>
    </citation>
    <scope>NUCLEOTIDE SEQUENCE [LARGE SCALE GENOMIC DNA]</scope>
    <source>
        <strain evidence="3 4">EAF2021</strain>
    </source>
</reference>